<dbReference type="AlphaFoldDB" id="A0A212TGX9"/>
<dbReference type="SUPFAM" id="SSF55729">
    <property type="entry name" value="Acyl-CoA N-acyltransferases (Nat)"/>
    <property type="match status" value="1"/>
</dbReference>
<dbReference type="GO" id="GO:0016747">
    <property type="term" value="F:acyltransferase activity, transferring groups other than amino-acyl groups"/>
    <property type="evidence" value="ECO:0007669"/>
    <property type="project" value="InterPro"/>
</dbReference>
<dbReference type="InterPro" id="IPR050832">
    <property type="entry name" value="Bact_Acetyltransf"/>
</dbReference>
<dbReference type="EMBL" id="FYEZ01000001">
    <property type="protein sequence ID" value="SNC65091.1"/>
    <property type="molecule type" value="Genomic_DNA"/>
</dbReference>
<name>A0A212TGX9_9MICO</name>
<dbReference type="PANTHER" id="PTHR43877">
    <property type="entry name" value="AMINOALKYLPHOSPHONATE N-ACETYLTRANSFERASE-RELATED-RELATED"/>
    <property type="match status" value="1"/>
</dbReference>
<dbReference type="InterPro" id="IPR016181">
    <property type="entry name" value="Acyl_CoA_acyltransferase"/>
</dbReference>
<dbReference type="PROSITE" id="PS51186">
    <property type="entry name" value="GNAT"/>
    <property type="match status" value="1"/>
</dbReference>
<dbReference type="OrthoDB" id="4821781at2"/>
<dbReference type="InterPro" id="IPR000182">
    <property type="entry name" value="GNAT_dom"/>
</dbReference>
<organism evidence="4 5">
    <name type="scientific">Kytococcus aerolatus</name>
    <dbReference type="NCBI Taxonomy" id="592308"/>
    <lineage>
        <taxon>Bacteria</taxon>
        <taxon>Bacillati</taxon>
        <taxon>Actinomycetota</taxon>
        <taxon>Actinomycetes</taxon>
        <taxon>Micrococcales</taxon>
        <taxon>Kytococcaceae</taxon>
        <taxon>Kytococcus</taxon>
    </lineage>
</organism>
<reference evidence="4 5" key="1">
    <citation type="submission" date="2017-06" db="EMBL/GenBank/DDBJ databases">
        <authorList>
            <person name="Kim H.J."/>
            <person name="Triplett B.A."/>
        </authorList>
    </citation>
    <scope>NUCLEOTIDE SEQUENCE [LARGE SCALE GENOMIC DNA]</scope>
    <source>
        <strain evidence="4 5">DSM 22179</strain>
    </source>
</reference>
<evidence type="ECO:0000259" key="3">
    <source>
        <dbReference type="PROSITE" id="PS51186"/>
    </source>
</evidence>
<accession>A0A212TGX9</accession>
<evidence type="ECO:0000256" key="2">
    <source>
        <dbReference type="ARBA" id="ARBA00023315"/>
    </source>
</evidence>
<dbReference type="Pfam" id="PF00583">
    <property type="entry name" value="Acetyltransf_1"/>
    <property type="match status" value="1"/>
</dbReference>
<evidence type="ECO:0000256" key="1">
    <source>
        <dbReference type="ARBA" id="ARBA00022679"/>
    </source>
</evidence>
<dbReference type="Proteomes" id="UP000198122">
    <property type="component" value="Unassembled WGS sequence"/>
</dbReference>
<keyword evidence="1 4" id="KW-0808">Transferase</keyword>
<evidence type="ECO:0000313" key="4">
    <source>
        <dbReference type="EMBL" id="SNC65091.1"/>
    </source>
</evidence>
<feature type="domain" description="N-acetyltransferase" evidence="3">
    <location>
        <begin position="55"/>
        <end position="196"/>
    </location>
</feature>
<sequence>MTDSPAVVRQGSPRHRELVEAGWQVSEESFGAQLDAGPGMLETLDARAAALDPALRLRPLTADDVEAVLALDAATAADYPGGPATAHPGLTLEQATPGPGRRGFGAFDGGSLVAMTWVDARPDSAYAEVHITVVAPAWRGCGVASALKATAVVELLRGGATRIRSGGSMRNTAILRANAALGFRIDEHWLTLVPPA</sequence>
<gene>
    <name evidence="4" type="ORF">SAMN05445756_1248</name>
</gene>
<keyword evidence="5" id="KW-1185">Reference proteome</keyword>
<evidence type="ECO:0000313" key="5">
    <source>
        <dbReference type="Proteomes" id="UP000198122"/>
    </source>
</evidence>
<proteinExistence type="predicted"/>
<keyword evidence="2" id="KW-0012">Acyltransferase</keyword>
<protein>
    <submittedName>
        <fullName evidence="4">Acetyltransferase (GNAT) family protein</fullName>
    </submittedName>
</protein>
<dbReference type="CDD" id="cd04301">
    <property type="entry name" value="NAT_SF"/>
    <property type="match status" value="1"/>
</dbReference>
<dbReference type="RefSeq" id="WP_088818115.1">
    <property type="nucleotide sequence ID" value="NZ_FYEZ01000001.1"/>
</dbReference>
<dbReference type="Gene3D" id="3.40.630.30">
    <property type="match status" value="1"/>
</dbReference>